<organism evidence="1">
    <name type="scientific">marine metagenome</name>
    <dbReference type="NCBI Taxonomy" id="408172"/>
    <lineage>
        <taxon>unclassified sequences</taxon>
        <taxon>metagenomes</taxon>
        <taxon>ecological metagenomes</taxon>
    </lineage>
</organism>
<dbReference type="EMBL" id="UINC01001682">
    <property type="protein sequence ID" value="SUZ86467.1"/>
    <property type="molecule type" value="Genomic_DNA"/>
</dbReference>
<dbReference type="AlphaFoldDB" id="A0A381R9D8"/>
<sequence>MRVTMWGYAFGASDPLGNIIFKKANMKYVGLPETPADATLDTVYFTQWSDPDLGTYTDDYVGCDIDLSFGYVYNGNRLDGVFNGIYGLACPAGGYDFLQGPVDNMDIDGDGDVTEFLGMTSFTYFGAGSSISDPSFSYAGSLQFFNLMEGFLPRPEYPVQIPWTDPATGEETKFALSGDPVSGSGWVDGVQLPPGDRRLVMASGPFNMVLGDDADVVIALAAGTGLDAVSSVSVAKYVDTYAQYAYDNNFSLPSAPTSPSVTGVEMDGRIALDWGSNSSAVSSTEETVSTGFEFEGYNVYQLPGAGSPLTEGVKVATYDKVNLVQNILDPTVDPLTGLVVDAAKQTGTNSGVQRYFETDYDEIRGRPMSNGVSYYFAVTAYSFLADNEGSPFKTLESGAAGVTVVPHDANPGLTVNNEIGSDVAVTHSGTANAEVEVNILNSDNLKDDTYKVSFDQQHFYRDLAGIWQKSDTPGRTAGKIMDCSPSTVSAAAIASADVGTIDLLLTFDLVCPGGAWIDGVQFEFPEGFASNVNSWAITGGGNVCSYGTDSGQNCENLDGSWAGDVLLFGTEATGGGFGAFESSNIFTVNVNPWYAGDLEALAVGYTVWDDGYDGTTVNGEGTSTITELGYEFKTETHWNLSNSSGTVLLQDQTFVNGADIYGGASVDNMSLLHYNSAAAVTVDGFQVNVNGGYAAPSDFFGITYDLDEAAAAMYGDAIYDMDSYAVNGWALTAMAVDTWGSGVTSVDILQRDIQLRFTGEFEPTPTVTAAGVVYYPALSTGGSMAWIDGSRISPLAEHPSPNNPGTGDPFRIRIPFEVWDMEAPGGEQQIDITIYDRVQSYASGDTVYAFNPYGRMYTHFIHLPHQENGEYADLQDNLTWNVVWWSAMFNQGDVLTLNYANPIQANVDEFSFTMQANDEAASNDVADVSVYPNPYYGFHELETSRADKYVSFNHLPSTATINIYSLGGTFVKRLEKTDDGSQFTRWDLKNQYGYPVASGLYIVSVESGGEEKILKLALVQETQVLKYY</sequence>
<evidence type="ECO:0000313" key="1">
    <source>
        <dbReference type="EMBL" id="SUZ86467.1"/>
    </source>
</evidence>
<reference evidence="1" key="1">
    <citation type="submission" date="2018-05" db="EMBL/GenBank/DDBJ databases">
        <authorList>
            <person name="Lanie J.A."/>
            <person name="Ng W.-L."/>
            <person name="Kazmierczak K.M."/>
            <person name="Andrzejewski T.M."/>
            <person name="Davidsen T.M."/>
            <person name="Wayne K.J."/>
            <person name="Tettelin H."/>
            <person name="Glass J.I."/>
            <person name="Rusch D."/>
            <person name="Podicherti R."/>
            <person name="Tsui H.-C.T."/>
            <person name="Winkler M.E."/>
        </authorList>
    </citation>
    <scope>NUCLEOTIDE SEQUENCE</scope>
</reference>
<evidence type="ECO:0008006" key="2">
    <source>
        <dbReference type="Google" id="ProtNLM"/>
    </source>
</evidence>
<proteinExistence type="predicted"/>
<accession>A0A381R9D8</accession>
<name>A0A381R9D8_9ZZZZ</name>
<protein>
    <recommendedName>
        <fullName evidence="2">Secretion system C-terminal sorting domain-containing protein</fullName>
    </recommendedName>
</protein>
<dbReference type="Gene3D" id="2.60.40.4070">
    <property type="match status" value="1"/>
</dbReference>
<gene>
    <name evidence="1" type="ORF">METZ01_LOCUS39321</name>
</gene>